<dbReference type="EMBL" id="VFIA01000002">
    <property type="protein sequence ID" value="MBC3789821.1"/>
    <property type="molecule type" value="Genomic_DNA"/>
</dbReference>
<comment type="caution">
    <text evidence="1">The sequence shown here is derived from an EMBL/GenBank/DDBJ whole genome shotgun (WGS) entry which is preliminary data.</text>
</comment>
<dbReference type="Proteomes" id="UP000700732">
    <property type="component" value="Unassembled WGS sequence"/>
</dbReference>
<gene>
    <name evidence="1" type="ORF">FH603_304</name>
</gene>
<proteinExistence type="predicted"/>
<reference evidence="1 2" key="1">
    <citation type="submission" date="2019-06" db="EMBL/GenBank/DDBJ databases">
        <title>Spirosoma utsteinense sp. nov. isolated from Antarctic ice-free soils.</title>
        <authorList>
            <person name="Tahon G."/>
        </authorList>
    </citation>
    <scope>NUCLEOTIDE SEQUENCE [LARGE SCALE GENOMIC DNA]</scope>
    <source>
        <strain evidence="1 2">LMG 31447</strain>
    </source>
</reference>
<sequence length="30" mass="3500">MAIQAKEVWKLEQVKVRYVDSNDKPKLIIG</sequence>
<protein>
    <submittedName>
        <fullName evidence="1">Uncharacterized protein</fullName>
    </submittedName>
</protein>
<organism evidence="1 2">
    <name type="scientific">Spirosoma utsteinense</name>
    <dbReference type="NCBI Taxonomy" id="2585773"/>
    <lineage>
        <taxon>Bacteria</taxon>
        <taxon>Pseudomonadati</taxon>
        <taxon>Bacteroidota</taxon>
        <taxon>Cytophagia</taxon>
        <taxon>Cytophagales</taxon>
        <taxon>Cytophagaceae</taxon>
        <taxon>Spirosoma</taxon>
    </lineage>
</organism>
<name>A0ABR6W145_9BACT</name>
<keyword evidence="2" id="KW-1185">Reference proteome</keyword>
<accession>A0ABR6W145</accession>
<evidence type="ECO:0000313" key="1">
    <source>
        <dbReference type="EMBL" id="MBC3789821.1"/>
    </source>
</evidence>
<evidence type="ECO:0000313" key="2">
    <source>
        <dbReference type="Proteomes" id="UP000700732"/>
    </source>
</evidence>